<dbReference type="AlphaFoldDB" id="A0A2M4B7D0"/>
<proteinExistence type="predicted"/>
<sequence length="72" mass="8166">MLCFELFIALHVCLCWQWLADAPSEPIDSGHPRLTNLLLLHLIRGLSNRFSRGSVKWPIQCIRSTTSNSSIT</sequence>
<organism evidence="2">
    <name type="scientific">Anopheles triannulatus</name>
    <dbReference type="NCBI Taxonomy" id="58253"/>
    <lineage>
        <taxon>Eukaryota</taxon>
        <taxon>Metazoa</taxon>
        <taxon>Ecdysozoa</taxon>
        <taxon>Arthropoda</taxon>
        <taxon>Hexapoda</taxon>
        <taxon>Insecta</taxon>
        <taxon>Pterygota</taxon>
        <taxon>Neoptera</taxon>
        <taxon>Endopterygota</taxon>
        <taxon>Diptera</taxon>
        <taxon>Nematocera</taxon>
        <taxon>Culicoidea</taxon>
        <taxon>Culicidae</taxon>
        <taxon>Anophelinae</taxon>
        <taxon>Anopheles</taxon>
    </lineage>
</organism>
<evidence type="ECO:0000313" key="2">
    <source>
        <dbReference type="EMBL" id="MBW48963.1"/>
    </source>
</evidence>
<feature type="chain" id="PRO_5014876021" evidence="1">
    <location>
        <begin position="16"/>
        <end position="72"/>
    </location>
</feature>
<reference evidence="2" key="1">
    <citation type="submission" date="2018-01" db="EMBL/GenBank/DDBJ databases">
        <title>An insight into the sialome of Amazonian anophelines.</title>
        <authorList>
            <person name="Ribeiro J.M."/>
            <person name="Scarpassa V."/>
            <person name="Calvo E."/>
        </authorList>
    </citation>
    <scope>NUCLEOTIDE SEQUENCE</scope>
    <source>
        <tissue evidence="2">Salivary glands</tissue>
    </source>
</reference>
<accession>A0A2M4B7D0</accession>
<name>A0A2M4B7D0_9DIPT</name>
<dbReference type="EMBL" id="GGFK01015642">
    <property type="protein sequence ID" value="MBW48963.1"/>
    <property type="molecule type" value="Transcribed_RNA"/>
</dbReference>
<protein>
    <submittedName>
        <fullName evidence="2">Putative secreted protein</fullName>
    </submittedName>
</protein>
<keyword evidence="1" id="KW-0732">Signal</keyword>
<feature type="signal peptide" evidence="1">
    <location>
        <begin position="1"/>
        <end position="15"/>
    </location>
</feature>
<evidence type="ECO:0000256" key="1">
    <source>
        <dbReference type="SAM" id="SignalP"/>
    </source>
</evidence>